<dbReference type="AlphaFoldDB" id="A0ABD5K3M7"/>
<evidence type="ECO:0000313" key="5">
    <source>
        <dbReference type="EMBL" id="MEJ5902531.1"/>
    </source>
</evidence>
<dbReference type="GO" id="GO:0042597">
    <property type="term" value="C:periplasmic space"/>
    <property type="evidence" value="ECO:0007669"/>
    <property type="project" value="UniProtKB-SubCell"/>
</dbReference>
<dbReference type="InterPro" id="IPR006059">
    <property type="entry name" value="SBP"/>
</dbReference>
<proteinExistence type="inferred from homology"/>
<dbReference type="InterPro" id="IPR050490">
    <property type="entry name" value="Bact_solute-bd_prot1"/>
</dbReference>
<dbReference type="EMBL" id="JBBHKQ010000002">
    <property type="protein sequence ID" value="MEJ5902531.1"/>
    <property type="molecule type" value="Genomic_DNA"/>
</dbReference>
<dbReference type="Proteomes" id="UP001362311">
    <property type="component" value="Unassembled WGS sequence"/>
</dbReference>
<dbReference type="PANTHER" id="PTHR43649:SF12">
    <property type="entry name" value="DIACETYLCHITOBIOSE BINDING PROTEIN DASA"/>
    <property type="match status" value="1"/>
</dbReference>
<feature type="chain" id="PRO_5044853732" evidence="4">
    <location>
        <begin position="20"/>
        <end position="441"/>
    </location>
</feature>
<evidence type="ECO:0000256" key="2">
    <source>
        <dbReference type="ARBA" id="ARBA00008520"/>
    </source>
</evidence>
<dbReference type="PANTHER" id="PTHR43649">
    <property type="entry name" value="ARABINOSE-BINDING PROTEIN-RELATED"/>
    <property type="match status" value="1"/>
</dbReference>
<dbReference type="SUPFAM" id="SSF53850">
    <property type="entry name" value="Periplasmic binding protein-like II"/>
    <property type="match status" value="1"/>
</dbReference>
<reference evidence="5 6" key="1">
    <citation type="submission" date="2024-03" db="EMBL/GenBank/DDBJ databases">
        <title>Reference genomes for the five species model microbial community.</title>
        <authorList>
            <person name="Padfield D."/>
        </authorList>
    </citation>
    <scope>NUCLEOTIDE SEQUENCE [LARGE SCALE GENOMIC DNA]</scope>
    <source>
        <strain evidence="5 6">AB1</strain>
    </source>
</reference>
<keyword evidence="3" id="KW-0574">Periplasm</keyword>
<accession>A0ABD5K3M7</accession>
<comment type="subcellular location">
    <subcellularLocation>
        <location evidence="1">Periplasm</location>
    </subcellularLocation>
</comment>
<organism evidence="5 6">
    <name type="scientific">Ochrobactrum teleogrylli</name>
    <dbReference type="NCBI Taxonomy" id="2479765"/>
    <lineage>
        <taxon>Bacteria</taxon>
        <taxon>Pseudomonadati</taxon>
        <taxon>Pseudomonadota</taxon>
        <taxon>Alphaproteobacteria</taxon>
        <taxon>Hyphomicrobiales</taxon>
        <taxon>Brucellaceae</taxon>
        <taxon>Brucella/Ochrobactrum group</taxon>
        <taxon>Ochrobactrum</taxon>
    </lineage>
</organism>
<sequence>MKMFLMASTVLATAFAAHAAEITVATVNNPDMVTMQKLSAEFTKANPDVTVKFVVLPDNVLRQNITQDVAVGGGRYDIVTVGPFEVQAGWAANKWLSPLTPMFDKLSDADKKAYDLDDVIPTIRGAMTVDSQLYGLPFYGESSFTMYRKDLFEKAGLKMPDAPTWDDIKAAACKINDPSAGVYGIAMKGVPDYGQLAPFITFMHSYGAKWFDQDWKPQINSPEFKKAFTAYTDLVKSCGAPGATSIGFNEALTLMSQGKAGIWVDSTVGAGFLADPKTSQVTDKIGYALAPTEGSTNGSSWLYTWALGIVSSSKNPDDAFKFIRWATSKDYIDLVAKTEGPVRIPPGTRRSTYERDDYKKAAPFAPVVLKAIEAADMSKPAKDPVPYTGTAQVNIPEYAAWAAEFGQNFSAVIAGSMSVDDALNRSQEAAVRVMTDAGYIK</sequence>
<protein>
    <submittedName>
        <fullName evidence="5">Sugar ABC transporter substrate-binding protein</fullName>
    </submittedName>
</protein>
<dbReference type="RefSeq" id="WP_339441884.1">
    <property type="nucleotide sequence ID" value="NZ_JBBHKQ010000002.1"/>
</dbReference>
<comment type="caution">
    <text evidence="5">The sequence shown here is derived from an EMBL/GenBank/DDBJ whole genome shotgun (WGS) entry which is preliminary data.</text>
</comment>
<dbReference type="Gene3D" id="3.40.190.10">
    <property type="entry name" value="Periplasmic binding protein-like II"/>
    <property type="match status" value="2"/>
</dbReference>
<gene>
    <name evidence="5" type="ORF">WIX40_20805</name>
</gene>
<evidence type="ECO:0000256" key="1">
    <source>
        <dbReference type="ARBA" id="ARBA00004418"/>
    </source>
</evidence>
<evidence type="ECO:0000313" key="6">
    <source>
        <dbReference type="Proteomes" id="UP001362311"/>
    </source>
</evidence>
<comment type="similarity">
    <text evidence="2">Belongs to the bacterial solute-binding protein 1 family.</text>
</comment>
<evidence type="ECO:0000256" key="4">
    <source>
        <dbReference type="SAM" id="SignalP"/>
    </source>
</evidence>
<evidence type="ECO:0000256" key="3">
    <source>
        <dbReference type="ARBA" id="ARBA00022764"/>
    </source>
</evidence>
<feature type="signal peptide" evidence="4">
    <location>
        <begin position="1"/>
        <end position="19"/>
    </location>
</feature>
<dbReference type="Pfam" id="PF01547">
    <property type="entry name" value="SBP_bac_1"/>
    <property type="match status" value="1"/>
</dbReference>
<name>A0ABD5K3M7_9HYPH</name>
<keyword evidence="4" id="KW-0732">Signal</keyword>
<dbReference type="CDD" id="cd13585">
    <property type="entry name" value="PBP2_TMBP_like"/>
    <property type="match status" value="1"/>
</dbReference>